<keyword evidence="6 8" id="KW-1133">Transmembrane helix</keyword>
<comment type="similarity">
    <text evidence="2">Belongs to the binding-protein-dependent transport system permease family. FecCD subfamily.</text>
</comment>
<evidence type="ECO:0000256" key="8">
    <source>
        <dbReference type="SAM" id="Phobius"/>
    </source>
</evidence>
<dbReference type="InterPro" id="IPR000522">
    <property type="entry name" value="ABC_transptr_permease_BtuC"/>
</dbReference>
<keyword evidence="3" id="KW-0813">Transport</keyword>
<dbReference type="GO" id="GO:0005886">
    <property type="term" value="C:plasma membrane"/>
    <property type="evidence" value="ECO:0007669"/>
    <property type="project" value="UniProtKB-SubCell"/>
</dbReference>
<dbReference type="InterPro" id="IPR037294">
    <property type="entry name" value="ABC_BtuC-like"/>
</dbReference>
<dbReference type="EMBL" id="CAADHB010000037">
    <property type="protein sequence ID" value="VFK79128.1"/>
    <property type="molecule type" value="Genomic_DNA"/>
</dbReference>
<feature type="transmembrane region" description="Helical" evidence="8">
    <location>
        <begin position="108"/>
        <end position="130"/>
    </location>
</feature>
<dbReference type="SUPFAM" id="SSF81345">
    <property type="entry name" value="ABC transporter involved in vitamin B12 uptake, BtuC"/>
    <property type="match status" value="1"/>
</dbReference>
<proteinExistence type="inferred from homology"/>
<dbReference type="PANTHER" id="PTHR30472">
    <property type="entry name" value="FERRIC ENTEROBACTIN TRANSPORT SYSTEM PERMEASE PROTEIN"/>
    <property type="match status" value="1"/>
</dbReference>
<sequence length="348" mass="36478">MFKTSAREKITPFAAASMNPIRKHPVLSLFGIAALTVACFALSVKSGSVTIPWSKILYALTGNGDPVTENLIWGLRLPRIANGFVTGASLALSGALMQVLLHNPLADPYVLGVSGGAAVVALLCIMTGISGLWIDFGALIGAMFSMLLVFYLSRGSLAETPNTPTRMLLTGVVTAAGWGAFISFLLAISPESHLRGMVFWLMGDLGHGRFSATGFILLALGMGMVWPLGRSLDLLARDTDQAAALGVSVSRVRARVFLVASLLTAGAVMTAGTIGFVGLVTPHILRLLGLYRHGSLLPASALLGGSLVMAGDTLARTIIAPQQLPVGVITAMVGVPLFLILLRWGRVF</sequence>
<accession>A0A450YKA5</accession>
<evidence type="ECO:0000313" key="11">
    <source>
        <dbReference type="EMBL" id="VFK79128.1"/>
    </source>
</evidence>
<evidence type="ECO:0000256" key="5">
    <source>
        <dbReference type="ARBA" id="ARBA00022692"/>
    </source>
</evidence>
<protein>
    <submittedName>
        <fullName evidence="9">Iron complex transport system permease protein</fullName>
    </submittedName>
</protein>
<dbReference type="EMBL" id="CAADFU010000111">
    <property type="protein sequence ID" value="VFK48022.1"/>
    <property type="molecule type" value="Genomic_DNA"/>
</dbReference>
<evidence type="ECO:0000256" key="4">
    <source>
        <dbReference type="ARBA" id="ARBA00022475"/>
    </source>
</evidence>
<dbReference type="Pfam" id="PF01032">
    <property type="entry name" value="FecCD"/>
    <property type="match status" value="1"/>
</dbReference>
<feature type="transmembrane region" description="Helical" evidence="8">
    <location>
        <begin position="326"/>
        <end position="345"/>
    </location>
</feature>
<evidence type="ECO:0000256" key="6">
    <source>
        <dbReference type="ARBA" id="ARBA00022989"/>
    </source>
</evidence>
<evidence type="ECO:0000256" key="7">
    <source>
        <dbReference type="ARBA" id="ARBA00023136"/>
    </source>
</evidence>
<organism evidence="9">
    <name type="scientific">Candidatus Kentrum sp. SD</name>
    <dbReference type="NCBI Taxonomy" id="2126332"/>
    <lineage>
        <taxon>Bacteria</taxon>
        <taxon>Pseudomonadati</taxon>
        <taxon>Pseudomonadota</taxon>
        <taxon>Gammaproteobacteria</taxon>
        <taxon>Candidatus Kentrum</taxon>
    </lineage>
</organism>
<feature type="transmembrane region" description="Helical" evidence="8">
    <location>
        <begin position="136"/>
        <end position="153"/>
    </location>
</feature>
<dbReference type="CDD" id="cd06550">
    <property type="entry name" value="TM_ABC_iron-siderophores_like"/>
    <property type="match status" value="1"/>
</dbReference>
<dbReference type="GO" id="GO:0022857">
    <property type="term" value="F:transmembrane transporter activity"/>
    <property type="evidence" value="ECO:0007669"/>
    <property type="project" value="InterPro"/>
</dbReference>
<dbReference type="AlphaFoldDB" id="A0A450YKA5"/>
<reference evidence="9" key="1">
    <citation type="submission" date="2019-02" db="EMBL/GenBank/DDBJ databases">
        <authorList>
            <person name="Gruber-Vodicka R. H."/>
            <person name="Seah K. B. B."/>
        </authorList>
    </citation>
    <scope>NUCLEOTIDE SEQUENCE</scope>
    <source>
        <strain evidence="11">BECK_S127</strain>
        <strain evidence="10">BECK_S1320</strain>
        <strain evidence="9">BECK_S1321</strain>
    </source>
</reference>
<dbReference type="EMBL" id="CAADFR010000111">
    <property type="protein sequence ID" value="VFK41971.1"/>
    <property type="molecule type" value="Genomic_DNA"/>
</dbReference>
<feature type="transmembrane region" description="Helical" evidence="8">
    <location>
        <begin position="208"/>
        <end position="228"/>
    </location>
</feature>
<name>A0A450YKA5_9GAMM</name>
<evidence type="ECO:0000256" key="2">
    <source>
        <dbReference type="ARBA" id="ARBA00007935"/>
    </source>
</evidence>
<feature type="transmembrane region" description="Helical" evidence="8">
    <location>
        <begin position="296"/>
        <end position="314"/>
    </location>
</feature>
<evidence type="ECO:0000313" key="10">
    <source>
        <dbReference type="EMBL" id="VFK48022.1"/>
    </source>
</evidence>
<dbReference type="PANTHER" id="PTHR30472:SF25">
    <property type="entry name" value="ABC TRANSPORTER PERMEASE PROTEIN MJ0876-RELATED"/>
    <property type="match status" value="1"/>
</dbReference>
<evidence type="ECO:0000256" key="3">
    <source>
        <dbReference type="ARBA" id="ARBA00022448"/>
    </source>
</evidence>
<keyword evidence="7 8" id="KW-0472">Membrane</keyword>
<evidence type="ECO:0000313" key="9">
    <source>
        <dbReference type="EMBL" id="VFK41971.1"/>
    </source>
</evidence>
<comment type="subcellular location">
    <subcellularLocation>
        <location evidence="1">Cell membrane</location>
        <topology evidence="1">Multi-pass membrane protein</topology>
    </subcellularLocation>
</comment>
<feature type="transmembrane region" description="Helical" evidence="8">
    <location>
        <begin position="80"/>
        <end position="101"/>
    </location>
</feature>
<keyword evidence="4" id="KW-1003">Cell membrane</keyword>
<evidence type="ECO:0000256" key="1">
    <source>
        <dbReference type="ARBA" id="ARBA00004651"/>
    </source>
</evidence>
<gene>
    <name evidence="11" type="ORF">BECKSD772D_GA0070982_10372</name>
    <name evidence="10" type="ORF">BECKSD772E_GA0070983_111111</name>
    <name evidence="9" type="ORF">BECKSD772F_GA0070984_11111</name>
</gene>
<feature type="transmembrane region" description="Helical" evidence="8">
    <location>
        <begin position="256"/>
        <end position="284"/>
    </location>
</feature>
<dbReference type="Gene3D" id="1.10.3470.10">
    <property type="entry name" value="ABC transporter involved in vitamin B12 uptake, BtuC"/>
    <property type="match status" value="1"/>
</dbReference>
<keyword evidence="5 8" id="KW-0812">Transmembrane</keyword>
<feature type="transmembrane region" description="Helical" evidence="8">
    <location>
        <begin position="165"/>
        <end position="188"/>
    </location>
</feature>